<keyword evidence="2" id="KW-1185">Reference proteome</keyword>
<sequence length="72" mass="7958">SGFRKNHSTETALIAATNDIRSRLDKGEAVALILLDLSAAFDHVCHHTLRTRRWNPPQSHGLAHILPLGQNP</sequence>
<proteinExistence type="predicted"/>
<evidence type="ECO:0008006" key="3">
    <source>
        <dbReference type="Google" id="ProtNLM"/>
    </source>
</evidence>
<dbReference type="AlphaFoldDB" id="A0AAV7MX11"/>
<comment type="caution">
    <text evidence="1">The sequence shown here is derived from an EMBL/GenBank/DDBJ whole genome shotgun (WGS) entry which is preliminary data.</text>
</comment>
<feature type="non-terminal residue" evidence="1">
    <location>
        <position position="1"/>
    </location>
</feature>
<reference evidence="1" key="1">
    <citation type="journal article" date="2022" name="bioRxiv">
        <title>Sequencing and chromosome-scale assembly of the giantPleurodeles waltlgenome.</title>
        <authorList>
            <person name="Brown T."/>
            <person name="Elewa A."/>
            <person name="Iarovenko S."/>
            <person name="Subramanian E."/>
            <person name="Araus A.J."/>
            <person name="Petzold A."/>
            <person name="Susuki M."/>
            <person name="Suzuki K.-i.T."/>
            <person name="Hayashi T."/>
            <person name="Toyoda A."/>
            <person name="Oliveira C."/>
            <person name="Osipova E."/>
            <person name="Leigh N.D."/>
            <person name="Simon A."/>
            <person name="Yun M.H."/>
        </authorList>
    </citation>
    <scope>NUCLEOTIDE SEQUENCE</scope>
    <source>
        <strain evidence="1">20211129_DDA</strain>
        <tissue evidence="1">Liver</tissue>
    </source>
</reference>
<protein>
    <recommendedName>
        <fullName evidence="3">Reverse transcriptase</fullName>
    </recommendedName>
</protein>
<gene>
    <name evidence="1" type="ORF">NDU88_005677</name>
</gene>
<name>A0AAV7MX11_PLEWA</name>
<dbReference type="EMBL" id="JANPWB010000013">
    <property type="protein sequence ID" value="KAJ1108301.1"/>
    <property type="molecule type" value="Genomic_DNA"/>
</dbReference>
<organism evidence="1 2">
    <name type="scientific">Pleurodeles waltl</name>
    <name type="common">Iberian ribbed newt</name>
    <dbReference type="NCBI Taxonomy" id="8319"/>
    <lineage>
        <taxon>Eukaryota</taxon>
        <taxon>Metazoa</taxon>
        <taxon>Chordata</taxon>
        <taxon>Craniata</taxon>
        <taxon>Vertebrata</taxon>
        <taxon>Euteleostomi</taxon>
        <taxon>Amphibia</taxon>
        <taxon>Batrachia</taxon>
        <taxon>Caudata</taxon>
        <taxon>Salamandroidea</taxon>
        <taxon>Salamandridae</taxon>
        <taxon>Pleurodelinae</taxon>
        <taxon>Pleurodeles</taxon>
    </lineage>
</organism>
<accession>A0AAV7MX11</accession>
<feature type="non-terminal residue" evidence="1">
    <location>
        <position position="72"/>
    </location>
</feature>
<dbReference type="Proteomes" id="UP001066276">
    <property type="component" value="Chromosome 9"/>
</dbReference>
<evidence type="ECO:0000313" key="1">
    <source>
        <dbReference type="EMBL" id="KAJ1108301.1"/>
    </source>
</evidence>
<evidence type="ECO:0000313" key="2">
    <source>
        <dbReference type="Proteomes" id="UP001066276"/>
    </source>
</evidence>